<organism evidence="2 3">
    <name type="scientific">Schistocephalus solidus</name>
    <name type="common">Tapeworm</name>
    <dbReference type="NCBI Taxonomy" id="70667"/>
    <lineage>
        <taxon>Eukaryota</taxon>
        <taxon>Metazoa</taxon>
        <taxon>Spiralia</taxon>
        <taxon>Lophotrochozoa</taxon>
        <taxon>Platyhelminthes</taxon>
        <taxon>Cestoda</taxon>
        <taxon>Eucestoda</taxon>
        <taxon>Diphyllobothriidea</taxon>
        <taxon>Diphyllobothriidae</taxon>
        <taxon>Schistocephalus</taxon>
    </lineage>
</organism>
<evidence type="ECO:0000256" key="1">
    <source>
        <dbReference type="SAM" id="MobiDB-lite"/>
    </source>
</evidence>
<proteinExistence type="predicted"/>
<reference evidence="2 3" key="1">
    <citation type="submission" date="2018-11" db="EMBL/GenBank/DDBJ databases">
        <authorList>
            <consortium name="Pathogen Informatics"/>
        </authorList>
    </citation>
    <scope>NUCLEOTIDE SEQUENCE [LARGE SCALE GENOMIC DNA]</scope>
    <source>
        <strain evidence="2 3">NST_G2</strain>
    </source>
</reference>
<evidence type="ECO:0000313" key="3">
    <source>
        <dbReference type="Proteomes" id="UP000275846"/>
    </source>
</evidence>
<dbReference type="EMBL" id="UYSU01034210">
    <property type="protein sequence ID" value="VDL93962.1"/>
    <property type="molecule type" value="Genomic_DNA"/>
</dbReference>
<name>A0A3P7C6Z0_SCHSO</name>
<dbReference type="AlphaFoldDB" id="A0A3P7C6Z0"/>
<protein>
    <submittedName>
        <fullName evidence="2">Uncharacterized protein</fullName>
    </submittedName>
</protein>
<accession>A0A3P7C6Z0</accession>
<dbReference type="Proteomes" id="UP000275846">
    <property type="component" value="Unassembled WGS sequence"/>
</dbReference>
<evidence type="ECO:0000313" key="2">
    <source>
        <dbReference type="EMBL" id="VDL93962.1"/>
    </source>
</evidence>
<keyword evidence="3" id="KW-1185">Reference proteome</keyword>
<sequence>MVRIDDERLPKRLFDGDVATGACRQGGQKRRYTDTLTKSLKQLQFTPVTLEDLAQDRPVWSRSVKTGSAIYEANWIANAKAKRAAQKTPATGPISSMPRPFQHARTVNASSARESAWSDIFGRNAPKIRQLQFLRQILPILL</sequence>
<gene>
    <name evidence="2" type="ORF">SSLN_LOCUS7577</name>
</gene>
<feature type="region of interest" description="Disordered" evidence="1">
    <location>
        <begin position="82"/>
        <end position="102"/>
    </location>
</feature>
<dbReference type="OrthoDB" id="6154480at2759"/>